<sequence>MASSTSSMPDSTTKEAHPPSPEDAARLKRDRHDKRGMARIITSSTSTPFFTLHLKTIHPPELLEEDFPLNKTTLSRKHTQKAHLVSYAFANPFAGIKVISLDDPNDHELPDFLTPLRDFVSCYRDLAQGRAFDPIHPKALYIDDRHNLRLLDILGEHQPTSQALSQLPTKASDVQKAPQVRWTREAVGMDCDTAKESDALFKLPQTLSLGYLGKFRSTREMLESVKDTVLAHKALYEHGELHGDINPNTILISNPREGKQRGFLWDYEPARIYAVPGMEDVNWRYMMSAMPSMRDIVPELVKRVHLNKKSERL</sequence>
<dbReference type="Pfam" id="PF17667">
    <property type="entry name" value="Pkinase_fungal"/>
    <property type="match status" value="1"/>
</dbReference>
<dbReference type="OrthoDB" id="2747778at2759"/>
<dbReference type="Proteomes" id="UP000305948">
    <property type="component" value="Unassembled WGS sequence"/>
</dbReference>
<organism evidence="3 4">
    <name type="scientific">Heliocybe sulcata</name>
    <dbReference type="NCBI Taxonomy" id="5364"/>
    <lineage>
        <taxon>Eukaryota</taxon>
        <taxon>Fungi</taxon>
        <taxon>Dikarya</taxon>
        <taxon>Basidiomycota</taxon>
        <taxon>Agaricomycotina</taxon>
        <taxon>Agaricomycetes</taxon>
        <taxon>Gloeophyllales</taxon>
        <taxon>Gloeophyllaceae</taxon>
        <taxon>Heliocybe</taxon>
    </lineage>
</organism>
<dbReference type="InterPro" id="IPR011009">
    <property type="entry name" value="Kinase-like_dom_sf"/>
</dbReference>
<reference evidence="3 4" key="1">
    <citation type="journal article" date="2019" name="Nat. Ecol. Evol.">
        <title>Megaphylogeny resolves global patterns of mushroom evolution.</title>
        <authorList>
            <person name="Varga T."/>
            <person name="Krizsan K."/>
            <person name="Foldi C."/>
            <person name="Dima B."/>
            <person name="Sanchez-Garcia M."/>
            <person name="Sanchez-Ramirez S."/>
            <person name="Szollosi G.J."/>
            <person name="Szarkandi J.G."/>
            <person name="Papp V."/>
            <person name="Albert L."/>
            <person name="Andreopoulos W."/>
            <person name="Angelini C."/>
            <person name="Antonin V."/>
            <person name="Barry K.W."/>
            <person name="Bougher N.L."/>
            <person name="Buchanan P."/>
            <person name="Buyck B."/>
            <person name="Bense V."/>
            <person name="Catcheside P."/>
            <person name="Chovatia M."/>
            <person name="Cooper J."/>
            <person name="Damon W."/>
            <person name="Desjardin D."/>
            <person name="Finy P."/>
            <person name="Geml J."/>
            <person name="Haridas S."/>
            <person name="Hughes K."/>
            <person name="Justo A."/>
            <person name="Karasinski D."/>
            <person name="Kautmanova I."/>
            <person name="Kiss B."/>
            <person name="Kocsube S."/>
            <person name="Kotiranta H."/>
            <person name="LaButti K.M."/>
            <person name="Lechner B.E."/>
            <person name="Liimatainen K."/>
            <person name="Lipzen A."/>
            <person name="Lukacs Z."/>
            <person name="Mihaltcheva S."/>
            <person name="Morgado L.N."/>
            <person name="Niskanen T."/>
            <person name="Noordeloos M.E."/>
            <person name="Ohm R.A."/>
            <person name="Ortiz-Santana B."/>
            <person name="Ovrebo C."/>
            <person name="Racz N."/>
            <person name="Riley R."/>
            <person name="Savchenko A."/>
            <person name="Shiryaev A."/>
            <person name="Soop K."/>
            <person name="Spirin V."/>
            <person name="Szebenyi C."/>
            <person name="Tomsovsky M."/>
            <person name="Tulloss R.E."/>
            <person name="Uehling J."/>
            <person name="Grigoriev I.V."/>
            <person name="Vagvolgyi C."/>
            <person name="Papp T."/>
            <person name="Martin F.M."/>
            <person name="Miettinen O."/>
            <person name="Hibbett D.S."/>
            <person name="Nagy L.G."/>
        </authorList>
    </citation>
    <scope>NUCLEOTIDE SEQUENCE [LARGE SCALE GENOMIC DNA]</scope>
    <source>
        <strain evidence="3 4">OMC1185</strain>
    </source>
</reference>
<evidence type="ECO:0000313" key="3">
    <source>
        <dbReference type="EMBL" id="TFK45501.1"/>
    </source>
</evidence>
<evidence type="ECO:0000313" key="4">
    <source>
        <dbReference type="Proteomes" id="UP000305948"/>
    </source>
</evidence>
<proteinExistence type="predicted"/>
<accession>A0A5C3MVL7</accession>
<feature type="region of interest" description="Disordered" evidence="1">
    <location>
        <begin position="1"/>
        <end position="34"/>
    </location>
</feature>
<evidence type="ECO:0000256" key="1">
    <source>
        <dbReference type="SAM" id="MobiDB-lite"/>
    </source>
</evidence>
<name>A0A5C3MVL7_9AGAM</name>
<dbReference type="AlphaFoldDB" id="A0A5C3MVL7"/>
<protein>
    <recommendedName>
        <fullName evidence="2">Fungal-type protein kinase domain-containing protein</fullName>
    </recommendedName>
</protein>
<dbReference type="InterPro" id="IPR040976">
    <property type="entry name" value="Pkinase_fungal"/>
</dbReference>
<feature type="compositionally biased region" description="Polar residues" evidence="1">
    <location>
        <begin position="1"/>
        <end position="11"/>
    </location>
</feature>
<feature type="domain" description="Fungal-type protein kinase" evidence="2">
    <location>
        <begin position="212"/>
        <end position="270"/>
    </location>
</feature>
<dbReference type="SUPFAM" id="SSF56112">
    <property type="entry name" value="Protein kinase-like (PK-like)"/>
    <property type="match status" value="1"/>
</dbReference>
<evidence type="ECO:0000259" key="2">
    <source>
        <dbReference type="Pfam" id="PF17667"/>
    </source>
</evidence>
<keyword evidence="4" id="KW-1185">Reference proteome</keyword>
<dbReference type="EMBL" id="ML213542">
    <property type="protein sequence ID" value="TFK45501.1"/>
    <property type="molecule type" value="Genomic_DNA"/>
</dbReference>
<gene>
    <name evidence="3" type="ORF">OE88DRAFT_1669220</name>
</gene>